<dbReference type="EMBL" id="RJSF01000040">
    <property type="protein sequence ID" value="RNM13608.1"/>
    <property type="molecule type" value="Genomic_DNA"/>
</dbReference>
<keyword evidence="2" id="KW-1133">Transmembrane helix</keyword>
<organism evidence="3 4">
    <name type="scientific">Nocardioides pocheonensis</name>
    <dbReference type="NCBI Taxonomy" id="661485"/>
    <lineage>
        <taxon>Bacteria</taxon>
        <taxon>Bacillati</taxon>
        <taxon>Actinomycetota</taxon>
        <taxon>Actinomycetes</taxon>
        <taxon>Propionibacteriales</taxon>
        <taxon>Nocardioidaceae</taxon>
        <taxon>Nocardioides</taxon>
    </lineage>
</organism>
<proteinExistence type="predicted"/>
<accession>A0A3N0GN69</accession>
<keyword evidence="3" id="KW-0966">Cell projection</keyword>
<evidence type="ECO:0000313" key="3">
    <source>
        <dbReference type="EMBL" id="RNM13608.1"/>
    </source>
</evidence>
<evidence type="ECO:0000256" key="2">
    <source>
        <dbReference type="SAM" id="Phobius"/>
    </source>
</evidence>
<gene>
    <name evidence="3" type="ORF">EFL26_11420</name>
</gene>
<sequence length="231" mass="23115">MSTMRTVPVSSEARPTSPPAVRAQTAGWRDPRLVVGVVIVAVCVLVGARVLAGADDTVAVWSLRHDVAAGATLGAGDLVPVRVHFAGDGAGHYLPAGSGPAPGGVAAHDLTAGELLPRSGLASESRAALVEVPLSVAPDDLPASVGRGAVVDVWVTPKVAAAGDERVRARLALDDVVVLAVPESGDGLAPSTTQQVIVGVDAAQAHGPDAELADALGQLADGRVVITRQAS</sequence>
<reference evidence="3 4" key="1">
    <citation type="submission" date="2018-11" db="EMBL/GenBank/DDBJ databases">
        <authorList>
            <person name="Li F."/>
        </authorList>
    </citation>
    <scope>NUCLEOTIDE SEQUENCE [LARGE SCALE GENOMIC DNA]</scope>
    <source>
        <strain evidence="3 4">Gsoil 818</strain>
    </source>
</reference>
<dbReference type="Proteomes" id="UP000279994">
    <property type="component" value="Unassembled WGS sequence"/>
</dbReference>
<feature type="region of interest" description="Disordered" evidence="1">
    <location>
        <begin position="1"/>
        <end position="23"/>
    </location>
</feature>
<evidence type="ECO:0000313" key="4">
    <source>
        <dbReference type="Proteomes" id="UP000279994"/>
    </source>
</evidence>
<dbReference type="RefSeq" id="WP_123223015.1">
    <property type="nucleotide sequence ID" value="NZ_RJSF01000040.1"/>
</dbReference>
<name>A0A3N0GN69_9ACTN</name>
<evidence type="ECO:0000256" key="1">
    <source>
        <dbReference type="SAM" id="MobiDB-lite"/>
    </source>
</evidence>
<dbReference type="OrthoDB" id="5192391at2"/>
<keyword evidence="2" id="KW-0812">Transmembrane</keyword>
<comment type="caution">
    <text evidence="3">The sequence shown here is derived from an EMBL/GenBank/DDBJ whole genome shotgun (WGS) entry which is preliminary data.</text>
</comment>
<keyword evidence="3" id="KW-0282">Flagellum</keyword>
<keyword evidence="3" id="KW-0969">Cilium</keyword>
<protein>
    <submittedName>
        <fullName evidence="3">Flagellar biosynthesis protein FlgA</fullName>
    </submittedName>
</protein>
<keyword evidence="4" id="KW-1185">Reference proteome</keyword>
<dbReference type="AlphaFoldDB" id="A0A3N0GN69"/>
<feature type="transmembrane region" description="Helical" evidence="2">
    <location>
        <begin position="33"/>
        <end position="52"/>
    </location>
</feature>
<keyword evidence="2" id="KW-0472">Membrane</keyword>